<name>A0AAV4QXF0_CAEEX</name>
<accession>A0AAV4QXF0</accession>
<dbReference type="EMBL" id="BPLR01007017">
    <property type="protein sequence ID" value="GIY13927.1"/>
    <property type="molecule type" value="Genomic_DNA"/>
</dbReference>
<comment type="caution">
    <text evidence="1">The sequence shown here is derived from an EMBL/GenBank/DDBJ whole genome shotgun (WGS) entry which is preliminary data.</text>
</comment>
<dbReference type="Proteomes" id="UP001054945">
    <property type="component" value="Unassembled WGS sequence"/>
</dbReference>
<reference evidence="1 2" key="1">
    <citation type="submission" date="2021-06" db="EMBL/GenBank/DDBJ databases">
        <title>Caerostris extrusa draft genome.</title>
        <authorList>
            <person name="Kono N."/>
            <person name="Arakawa K."/>
        </authorList>
    </citation>
    <scope>NUCLEOTIDE SEQUENCE [LARGE SCALE GENOMIC DNA]</scope>
</reference>
<sequence>MLESELEEKYLRNAWMGLKTEYPDLVRTATNIILLFGSTYLREVKFFAMTVIKIQVLELEPDLRLTLTRDIQSEIFRYY</sequence>
<evidence type="ECO:0000313" key="2">
    <source>
        <dbReference type="Proteomes" id="UP001054945"/>
    </source>
</evidence>
<gene>
    <name evidence="1" type="ORF">CEXT_813131</name>
</gene>
<evidence type="ECO:0000313" key="1">
    <source>
        <dbReference type="EMBL" id="GIY13927.1"/>
    </source>
</evidence>
<proteinExistence type="predicted"/>
<protein>
    <submittedName>
        <fullName evidence="1">Uncharacterized protein</fullName>
    </submittedName>
</protein>
<keyword evidence="2" id="KW-1185">Reference proteome</keyword>
<organism evidence="1 2">
    <name type="scientific">Caerostris extrusa</name>
    <name type="common">Bark spider</name>
    <name type="synonym">Caerostris bankana</name>
    <dbReference type="NCBI Taxonomy" id="172846"/>
    <lineage>
        <taxon>Eukaryota</taxon>
        <taxon>Metazoa</taxon>
        <taxon>Ecdysozoa</taxon>
        <taxon>Arthropoda</taxon>
        <taxon>Chelicerata</taxon>
        <taxon>Arachnida</taxon>
        <taxon>Araneae</taxon>
        <taxon>Araneomorphae</taxon>
        <taxon>Entelegynae</taxon>
        <taxon>Araneoidea</taxon>
        <taxon>Araneidae</taxon>
        <taxon>Caerostris</taxon>
    </lineage>
</organism>
<dbReference type="AlphaFoldDB" id="A0AAV4QXF0"/>